<dbReference type="EMBL" id="CAJHNH020008224">
    <property type="protein sequence ID" value="CAG5135391.1"/>
    <property type="molecule type" value="Genomic_DNA"/>
</dbReference>
<feature type="non-terminal residue" evidence="1">
    <location>
        <position position="1"/>
    </location>
</feature>
<comment type="caution">
    <text evidence="1">The sequence shown here is derived from an EMBL/GenBank/DDBJ whole genome shotgun (WGS) entry which is preliminary data.</text>
</comment>
<dbReference type="AlphaFoldDB" id="A0A8S4ABG5"/>
<protein>
    <submittedName>
        <fullName evidence="1">Uncharacterized protein</fullName>
    </submittedName>
</protein>
<accession>A0A8S4ABG5</accession>
<sequence>PAYNKAAIIAKHHTIRVSIDSKTTKRTSKQQLIWNFINSSNISEAYRKRWIGFPEIYGSDCPKALKTKVNNSIFPSKVKRTHPVDIIADASDCKSFIEKYGYNRYPAASQEELDFPIAFIILFYTDLDQ</sequence>
<reference evidence="1" key="1">
    <citation type="submission" date="2021-04" db="EMBL/GenBank/DDBJ databases">
        <authorList>
            <consortium name="Molecular Ecology Group"/>
        </authorList>
    </citation>
    <scope>NUCLEOTIDE SEQUENCE</scope>
</reference>
<proteinExistence type="predicted"/>
<evidence type="ECO:0000313" key="1">
    <source>
        <dbReference type="EMBL" id="CAG5135391.1"/>
    </source>
</evidence>
<evidence type="ECO:0000313" key="2">
    <source>
        <dbReference type="Proteomes" id="UP000678393"/>
    </source>
</evidence>
<feature type="non-terminal residue" evidence="1">
    <location>
        <position position="129"/>
    </location>
</feature>
<name>A0A8S4ABG5_9EUPU</name>
<organism evidence="1 2">
    <name type="scientific">Candidula unifasciata</name>
    <dbReference type="NCBI Taxonomy" id="100452"/>
    <lineage>
        <taxon>Eukaryota</taxon>
        <taxon>Metazoa</taxon>
        <taxon>Spiralia</taxon>
        <taxon>Lophotrochozoa</taxon>
        <taxon>Mollusca</taxon>
        <taxon>Gastropoda</taxon>
        <taxon>Heterobranchia</taxon>
        <taxon>Euthyneura</taxon>
        <taxon>Panpulmonata</taxon>
        <taxon>Eupulmonata</taxon>
        <taxon>Stylommatophora</taxon>
        <taxon>Helicina</taxon>
        <taxon>Helicoidea</taxon>
        <taxon>Geomitridae</taxon>
        <taxon>Candidula</taxon>
    </lineage>
</organism>
<dbReference type="Proteomes" id="UP000678393">
    <property type="component" value="Unassembled WGS sequence"/>
</dbReference>
<keyword evidence="2" id="KW-1185">Reference proteome</keyword>
<dbReference type="OrthoDB" id="10457746at2759"/>
<gene>
    <name evidence="1" type="ORF">CUNI_LOCUS20949</name>
</gene>